<feature type="non-terminal residue" evidence="2">
    <location>
        <position position="38"/>
    </location>
</feature>
<dbReference type="EMBL" id="CADCUM010000118">
    <property type="protein sequence ID" value="CAA9401384.1"/>
    <property type="molecule type" value="Genomic_DNA"/>
</dbReference>
<proteinExistence type="predicted"/>
<feature type="non-terminal residue" evidence="2">
    <location>
        <position position="1"/>
    </location>
</feature>
<evidence type="ECO:0000313" key="2">
    <source>
        <dbReference type="EMBL" id="CAA9401384.1"/>
    </source>
</evidence>
<sequence length="38" mass="3848">GQRGASPGRRPSHQSSPGRTCSTGGRASSGDESGGYWL</sequence>
<reference evidence="2" key="1">
    <citation type="submission" date="2020-02" db="EMBL/GenBank/DDBJ databases">
        <authorList>
            <person name="Meier V. D."/>
        </authorList>
    </citation>
    <scope>NUCLEOTIDE SEQUENCE</scope>
    <source>
        <strain evidence="2">AVDCRST_MAG32</strain>
    </source>
</reference>
<accession>A0A6J4P010</accession>
<protein>
    <submittedName>
        <fullName evidence="2">Uncharacterized protein</fullName>
    </submittedName>
</protein>
<name>A0A6J4P010_9ACTN</name>
<evidence type="ECO:0000256" key="1">
    <source>
        <dbReference type="SAM" id="MobiDB-lite"/>
    </source>
</evidence>
<organism evidence="2">
    <name type="scientific">uncultured Nocardioides sp</name>
    <dbReference type="NCBI Taxonomy" id="198441"/>
    <lineage>
        <taxon>Bacteria</taxon>
        <taxon>Bacillati</taxon>
        <taxon>Actinomycetota</taxon>
        <taxon>Actinomycetes</taxon>
        <taxon>Propionibacteriales</taxon>
        <taxon>Nocardioidaceae</taxon>
        <taxon>Nocardioides</taxon>
        <taxon>environmental samples</taxon>
    </lineage>
</organism>
<gene>
    <name evidence="2" type="ORF">AVDCRST_MAG32-2978</name>
</gene>
<feature type="region of interest" description="Disordered" evidence="1">
    <location>
        <begin position="1"/>
        <end position="38"/>
    </location>
</feature>
<dbReference type="AlphaFoldDB" id="A0A6J4P010"/>
<feature type="compositionally biased region" description="Polar residues" evidence="1">
    <location>
        <begin position="13"/>
        <end position="26"/>
    </location>
</feature>